<name>A0AA37HKM6_9HYPH</name>
<accession>A0AA37HKM6</accession>
<feature type="transmembrane region" description="Helical" evidence="1">
    <location>
        <begin position="63"/>
        <end position="82"/>
    </location>
</feature>
<proteinExistence type="predicted"/>
<dbReference type="EMBL" id="BPQM01000002">
    <property type="protein sequence ID" value="GJD76963.1"/>
    <property type="molecule type" value="Genomic_DNA"/>
</dbReference>
<reference evidence="3" key="1">
    <citation type="journal article" date="2016" name="Front. Microbiol.">
        <title>Genome Sequence of the Piezophilic, Mesophilic Sulfate-Reducing Bacterium Desulfovibrio indicus J2T.</title>
        <authorList>
            <person name="Cao J."/>
            <person name="Maignien L."/>
            <person name="Shao Z."/>
            <person name="Alain K."/>
            <person name="Jebbar M."/>
        </authorList>
    </citation>
    <scope>NUCLEOTIDE SEQUENCE</scope>
    <source>
        <strain evidence="3">NBRC 103626</strain>
    </source>
</reference>
<dbReference type="InterPro" id="IPR028087">
    <property type="entry name" value="Tad_N"/>
</dbReference>
<sequence length="518" mass="54124">MTADLRNLARMRGSLTGPALMMSPAKICVRANDVMRGVLHRRARGDRARGALAAFRTDRRGSVALIFGLSATVLVGLVGGGIDYARISMRRSQLQAAVDAGVLAGGNALKLAASSTESVRGVTEQTIRDAAKSPPERAFGLRVEVPAEKTSVFARAEETIRLGFGGLVGLGTQTIAAQARVNVVGKIRLCMLTLDPSATGAFNLQKSAQVTANACSLYSNSTNATGMVGGDSAMARADTICSAGGYLGLRANFAPPPQTGCPVIEDPLKDRPAPPVGACTAIPASANKKGDTSKNEVNQSVTLEPGTYCGGLRITKKAVVTLRPGIYVMKDGPLIVDLKGSLTGEGVGFYFTGDRAGLLFSKGSTVSLAAPTGGVMAGLLMSEDRAVNNPVDPAQILRDLFKGAFDNLTDLASDPTLLEDPPPPPTPEALGMSKPMRVYRIISDNARTMLGTIYLPSGRLVVDANKPVGHRSAYTVVVAQQVNLYEGPNLYLNANYDQTSVPVPKGVGPLSGKLMLSQ</sequence>
<gene>
    <name evidence="3" type="ORF">NBEOAGPD_0164</name>
</gene>
<dbReference type="AlphaFoldDB" id="A0AA37HKM6"/>
<evidence type="ECO:0000256" key="1">
    <source>
        <dbReference type="SAM" id="Phobius"/>
    </source>
</evidence>
<evidence type="ECO:0000313" key="4">
    <source>
        <dbReference type="Proteomes" id="UP001055108"/>
    </source>
</evidence>
<comment type="caution">
    <text evidence="3">The sequence shown here is derived from an EMBL/GenBank/DDBJ whole genome shotgun (WGS) entry which is preliminary data.</text>
</comment>
<organism evidence="3 4">
    <name type="scientific">Methylobacterium gregans</name>
    <dbReference type="NCBI Taxonomy" id="374424"/>
    <lineage>
        <taxon>Bacteria</taxon>
        <taxon>Pseudomonadati</taxon>
        <taxon>Pseudomonadota</taxon>
        <taxon>Alphaproteobacteria</taxon>
        <taxon>Hyphomicrobiales</taxon>
        <taxon>Methylobacteriaceae</taxon>
        <taxon>Methylobacterium</taxon>
    </lineage>
</organism>
<feature type="domain" description="Putative Flp pilus-assembly TadG-like N-terminal" evidence="2">
    <location>
        <begin position="61"/>
        <end position="107"/>
    </location>
</feature>
<keyword evidence="1" id="KW-0472">Membrane</keyword>
<dbReference type="Proteomes" id="UP001055108">
    <property type="component" value="Unassembled WGS sequence"/>
</dbReference>
<evidence type="ECO:0000259" key="2">
    <source>
        <dbReference type="Pfam" id="PF13400"/>
    </source>
</evidence>
<evidence type="ECO:0000313" key="3">
    <source>
        <dbReference type="EMBL" id="GJD76963.1"/>
    </source>
</evidence>
<keyword evidence="1" id="KW-0812">Transmembrane</keyword>
<protein>
    <recommendedName>
        <fullName evidence="2">Putative Flp pilus-assembly TadG-like N-terminal domain-containing protein</fullName>
    </recommendedName>
</protein>
<dbReference type="Pfam" id="PF13400">
    <property type="entry name" value="Tad"/>
    <property type="match status" value="1"/>
</dbReference>
<keyword evidence="4" id="KW-1185">Reference proteome</keyword>
<reference evidence="3" key="2">
    <citation type="submission" date="2021-08" db="EMBL/GenBank/DDBJ databases">
        <authorList>
            <person name="Tani A."/>
            <person name="Ola A."/>
            <person name="Ogura Y."/>
            <person name="Katsura K."/>
            <person name="Hayashi T."/>
        </authorList>
    </citation>
    <scope>NUCLEOTIDE SEQUENCE</scope>
    <source>
        <strain evidence="3">NBRC 103626</strain>
    </source>
</reference>
<keyword evidence="1" id="KW-1133">Transmembrane helix</keyword>